<keyword evidence="11" id="KW-1003">Cell membrane</keyword>
<dbReference type="GO" id="GO:0046933">
    <property type="term" value="F:proton-transporting ATP synthase activity, rotational mechanism"/>
    <property type="evidence" value="ECO:0007669"/>
    <property type="project" value="UniProtKB-UniRule"/>
</dbReference>
<dbReference type="RefSeq" id="WP_015692679.1">
    <property type="nucleotide sequence ID" value="NC_016940.1"/>
</dbReference>
<dbReference type="Gene3D" id="1.20.120.220">
    <property type="entry name" value="ATP synthase, F0 complex, subunit A"/>
    <property type="match status" value="1"/>
</dbReference>
<keyword evidence="15" id="KW-0378">Hydrolase</keyword>
<dbReference type="InterPro" id="IPR000568">
    <property type="entry name" value="ATP_synth_F0_asu"/>
</dbReference>
<dbReference type="SUPFAM" id="SSF81336">
    <property type="entry name" value="F1F0 ATP synthase subunit A"/>
    <property type="match status" value="1"/>
</dbReference>
<keyword evidence="8 11" id="KW-0406">Ion transport</keyword>
<keyword evidence="4 11" id="KW-0138">CF(0)</keyword>
<dbReference type="InterPro" id="IPR035908">
    <property type="entry name" value="F0_ATP_A_sf"/>
</dbReference>
<gene>
    <name evidence="11 15" type="primary">atpB</name>
    <name evidence="15" type="ordered locus">SGRA_2335</name>
</gene>
<dbReference type="AlphaFoldDB" id="H6L480"/>
<dbReference type="STRING" id="984262.SGRA_2335"/>
<protein>
    <recommendedName>
        <fullName evidence="11 12">ATP synthase subunit a</fullName>
    </recommendedName>
    <alternativeName>
        <fullName evidence="11">ATP synthase F0 sector subunit a</fullName>
    </alternativeName>
    <alternativeName>
        <fullName evidence="11">F-ATPase subunit 6</fullName>
    </alternativeName>
</protein>
<evidence type="ECO:0000256" key="9">
    <source>
        <dbReference type="ARBA" id="ARBA00023136"/>
    </source>
</evidence>
<dbReference type="PANTHER" id="PTHR11410:SF0">
    <property type="entry name" value="ATP SYNTHASE SUBUNIT A"/>
    <property type="match status" value="1"/>
</dbReference>
<name>H6L480_SAPGL</name>
<keyword evidence="11" id="KW-0997">Cell inner membrane</keyword>
<evidence type="ECO:0000256" key="13">
    <source>
        <dbReference type="SAM" id="MobiDB-lite"/>
    </source>
</evidence>
<evidence type="ECO:0000313" key="15">
    <source>
        <dbReference type="EMBL" id="AFC25064.1"/>
    </source>
</evidence>
<dbReference type="Pfam" id="PF00119">
    <property type="entry name" value="ATP-synt_A"/>
    <property type="match status" value="1"/>
</dbReference>
<dbReference type="PRINTS" id="PR00123">
    <property type="entry name" value="ATPASEA"/>
</dbReference>
<feature type="transmembrane region" description="Helical" evidence="11">
    <location>
        <begin position="394"/>
        <end position="412"/>
    </location>
</feature>
<proteinExistence type="inferred from homology"/>
<evidence type="ECO:0000256" key="3">
    <source>
        <dbReference type="ARBA" id="ARBA00022448"/>
    </source>
</evidence>
<dbReference type="GO" id="GO:0016787">
    <property type="term" value="F:hydrolase activity"/>
    <property type="evidence" value="ECO:0007669"/>
    <property type="project" value="UniProtKB-KW"/>
</dbReference>
<keyword evidence="9 11" id="KW-0472">Membrane</keyword>
<evidence type="ECO:0000256" key="14">
    <source>
        <dbReference type="SAM" id="SignalP"/>
    </source>
</evidence>
<keyword evidence="14" id="KW-0732">Signal</keyword>
<evidence type="ECO:0000256" key="11">
    <source>
        <dbReference type="HAMAP-Rule" id="MF_01393"/>
    </source>
</evidence>
<keyword evidence="10 11" id="KW-0066">ATP synthesis</keyword>
<dbReference type="KEGG" id="sgn:SGRA_2335"/>
<feature type="chain" id="PRO_5003604826" description="ATP synthase subunit a" evidence="14">
    <location>
        <begin position="24"/>
        <end position="421"/>
    </location>
</feature>
<dbReference type="GO" id="GO:0045259">
    <property type="term" value="C:proton-transporting ATP synthase complex"/>
    <property type="evidence" value="ECO:0007669"/>
    <property type="project" value="UniProtKB-KW"/>
</dbReference>
<dbReference type="Proteomes" id="UP000007519">
    <property type="component" value="Chromosome"/>
</dbReference>
<dbReference type="EMBL" id="CP002831">
    <property type="protein sequence ID" value="AFC25064.1"/>
    <property type="molecule type" value="Genomic_DNA"/>
</dbReference>
<dbReference type="NCBIfam" id="TIGR01131">
    <property type="entry name" value="ATP_synt_6_or_A"/>
    <property type="match status" value="1"/>
</dbReference>
<keyword evidence="5 11" id="KW-0812">Transmembrane</keyword>
<evidence type="ECO:0000256" key="10">
    <source>
        <dbReference type="ARBA" id="ARBA00023310"/>
    </source>
</evidence>
<evidence type="ECO:0000256" key="5">
    <source>
        <dbReference type="ARBA" id="ARBA00022692"/>
    </source>
</evidence>
<comment type="similarity">
    <text evidence="2 11 12">Belongs to the ATPase A chain family.</text>
</comment>
<feature type="transmembrane region" description="Helical" evidence="11">
    <location>
        <begin position="277"/>
        <end position="295"/>
    </location>
</feature>
<feature type="transmembrane region" description="Helical" evidence="11">
    <location>
        <begin position="248"/>
        <end position="271"/>
    </location>
</feature>
<accession>H6L480</accession>
<evidence type="ECO:0000313" key="16">
    <source>
        <dbReference type="Proteomes" id="UP000007519"/>
    </source>
</evidence>
<keyword evidence="6 11" id="KW-0375">Hydrogen ion transport</keyword>
<evidence type="ECO:0000256" key="8">
    <source>
        <dbReference type="ARBA" id="ARBA00023065"/>
    </source>
</evidence>
<organism evidence="15 16">
    <name type="scientific">Saprospira grandis (strain Lewin)</name>
    <dbReference type="NCBI Taxonomy" id="984262"/>
    <lineage>
        <taxon>Bacteria</taxon>
        <taxon>Pseudomonadati</taxon>
        <taxon>Bacteroidota</taxon>
        <taxon>Saprospiria</taxon>
        <taxon>Saprospirales</taxon>
        <taxon>Saprospiraceae</taxon>
        <taxon>Saprospira</taxon>
    </lineage>
</organism>
<keyword evidence="3 11" id="KW-0813">Transport</keyword>
<comment type="subunit">
    <text evidence="11">F-type ATPases have 2 components, CF(1) - the catalytic core - and CF(0) - the membrane proton channel. CF(1) has five subunits: alpha(3), beta(3), gamma(1), delta(1), epsilon(1). CF(0) has three main subunits: a(1), b(2) and c(9-12). The alpha and beta chains form an alternating ring which encloses part of the gamma chain. CF(1) is attached to CF(0) by a central stalk formed by the gamma and epsilon chains, while a peripheral stalk is formed by the delta and b chains.</text>
</comment>
<dbReference type="InterPro" id="IPR045083">
    <property type="entry name" value="ATP_synth_F0_asu_bact/mt"/>
</dbReference>
<comment type="subcellular location">
    <subcellularLocation>
        <location evidence="11">Cell inner membrane</location>
        <topology evidence="11">Multi-pass membrane protein</topology>
    </subcellularLocation>
    <subcellularLocation>
        <location evidence="12">Cell membrane</location>
        <topology evidence="12">Multi-pass membrane protein</topology>
    </subcellularLocation>
    <subcellularLocation>
        <location evidence="1">Membrane</location>
        <topology evidence="1">Multi-pass membrane protein</topology>
    </subcellularLocation>
</comment>
<feature type="transmembrane region" description="Helical" evidence="11">
    <location>
        <begin position="307"/>
        <end position="331"/>
    </location>
</feature>
<evidence type="ECO:0000256" key="1">
    <source>
        <dbReference type="ARBA" id="ARBA00004141"/>
    </source>
</evidence>
<keyword evidence="16" id="KW-1185">Reference proteome</keyword>
<dbReference type="GO" id="GO:0005886">
    <property type="term" value="C:plasma membrane"/>
    <property type="evidence" value="ECO:0007669"/>
    <property type="project" value="UniProtKB-SubCell"/>
</dbReference>
<evidence type="ECO:0000256" key="7">
    <source>
        <dbReference type="ARBA" id="ARBA00022989"/>
    </source>
</evidence>
<evidence type="ECO:0000256" key="2">
    <source>
        <dbReference type="ARBA" id="ARBA00006810"/>
    </source>
</evidence>
<evidence type="ECO:0000256" key="4">
    <source>
        <dbReference type="ARBA" id="ARBA00022547"/>
    </source>
</evidence>
<dbReference type="PANTHER" id="PTHR11410">
    <property type="entry name" value="ATP SYNTHASE SUBUNIT A"/>
    <property type="match status" value="1"/>
</dbReference>
<reference evidence="15 16" key="1">
    <citation type="journal article" date="2012" name="Stand. Genomic Sci.">
        <title>Complete genome sequencing and analysis of Saprospira grandis str. Lewin, a predatory marine bacterium.</title>
        <authorList>
            <person name="Saw J.H."/>
            <person name="Yuryev A."/>
            <person name="Kanbe M."/>
            <person name="Hou S."/>
            <person name="Young A.G."/>
            <person name="Aizawa S."/>
            <person name="Alam M."/>
        </authorList>
    </citation>
    <scope>NUCLEOTIDE SEQUENCE [LARGE SCALE GENOMIC DNA]</scope>
    <source>
        <strain evidence="15 16">Lewin</strain>
    </source>
</reference>
<dbReference type="eggNOG" id="COG0356">
    <property type="taxonomic scope" value="Bacteria"/>
</dbReference>
<dbReference type="CDD" id="cd00310">
    <property type="entry name" value="ATP-synt_Fo_a_6"/>
    <property type="match status" value="1"/>
</dbReference>
<comment type="function">
    <text evidence="11 12">Key component of the proton channel; it plays a direct role in the translocation of protons across the membrane.</text>
</comment>
<feature type="region of interest" description="Disordered" evidence="13">
    <location>
        <begin position="115"/>
        <end position="134"/>
    </location>
</feature>
<feature type="transmembrane region" description="Helical" evidence="11">
    <location>
        <begin position="368"/>
        <end position="388"/>
    </location>
</feature>
<feature type="transmembrane region" description="Helical" evidence="11">
    <location>
        <begin position="337"/>
        <end position="361"/>
    </location>
</feature>
<evidence type="ECO:0000256" key="6">
    <source>
        <dbReference type="ARBA" id="ARBA00022781"/>
    </source>
</evidence>
<feature type="signal peptide" evidence="14">
    <location>
        <begin position="1"/>
        <end position="23"/>
    </location>
</feature>
<dbReference type="HOGENOM" id="CLU_041018_0_0_10"/>
<dbReference type="OrthoDB" id="9809130at2"/>
<feature type="transmembrane region" description="Helical" evidence="11">
    <location>
        <begin position="189"/>
        <end position="210"/>
    </location>
</feature>
<evidence type="ECO:0000256" key="12">
    <source>
        <dbReference type="RuleBase" id="RU000483"/>
    </source>
</evidence>
<dbReference type="HAMAP" id="MF_01393">
    <property type="entry name" value="ATP_synth_a_bact"/>
    <property type="match status" value="1"/>
</dbReference>
<keyword evidence="7 11" id="KW-1133">Transmembrane helix</keyword>
<sequence>MLKKIYSLLVIAILGLFVGQNQAYASGGDDPIEAVMHHIGDAHQFHIVGDMYLPLPCIAYSDAGLFFSLSSAFEYSHANHMSSKAIDGYVLYHDELMRIKGDFPAGVVELKTDGHADAHSDQPMPGHSDAHGDKQVVDEHGVHTEGGHDRDEVHVMHQITHDGKTYELESASKLQAMTSWYDFSVTKNVFSMFLAFLLLVLIFSSVAKAYKKNQGKAPKGLQSLLEPIFVFMRDEVIEPAIGHKWEKFFPFLMSLFFFILFSNLLGLIPFFPGSANITGNLGVTLVLAAFTFLVTNISGNGHYWRHVFAMPGVPLPILILLTPIEVVGLFIKPITLLIRLFANITAGHIIILSLVSLIFIFSNGGENTGGAVGGGAIAVPFVFAMNFLELFVAFLQAFIFTLLSSIYIGAAVEEHHHEEAH</sequence>